<dbReference type="InterPro" id="IPR029045">
    <property type="entry name" value="ClpP/crotonase-like_dom_sf"/>
</dbReference>
<dbReference type="Pfam" id="PF22694">
    <property type="entry name" value="CtpB_N-like"/>
    <property type="match status" value="1"/>
</dbReference>
<dbReference type="SUPFAM" id="SSF47090">
    <property type="entry name" value="PGBD-like"/>
    <property type="match status" value="1"/>
</dbReference>
<dbReference type="Pfam" id="PF03572">
    <property type="entry name" value="Peptidase_S41"/>
    <property type="match status" value="1"/>
</dbReference>
<dbReference type="Gene3D" id="3.90.226.10">
    <property type="entry name" value="2-enoyl-CoA Hydratase, Chain A, domain 1"/>
    <property type="match status" value="1"/>
</dbReference>
<dbReference type="SUPFAM" id="SSF50156">
    <property type="entry name" value="PDZ domain-like"/>
    <property type="match status" value="1"/>
</dbReference>
<dbReference type="NCBIfam" id="TIGR00225">
    <property type="entry name" value="prc"/>
    <property type="match status" value="1"/>
</dbReference>
<dbReference type="PROSITE" id="PS50106">
    <property type="entry name" value="PDZ"/>
    <property type="match status" value="1"/>
</dbReference>
<evidence type="ECO:0000256" key="5">
    <source>
        <dbReference type="RuleBase" id="RU004404"/>
    </source>
</evidence>
<dbReference type="EMBL" id="JBHUEK010000025">
    <property type="protein sequence ID" value="MFD1779936.1"/>
    <property type="molecule type" value="Genomic_DNA"/>
</dbReference>
<organism evidence="7 8">
    <name type="scientific">Fredinandcohnia salidurans</name>
    <dbReference type="NCBI Taxonomy" id="2595041"/>
    <lineage>
        <taxon>Bacteria</taxon>
        <taxon>Bacillati</taxon>
        <taxon>Bacillota</taxon>
        <taxon>Bacilli</taxon>
        <taxon>Bacillales</taxon>
        <taxon>Bacillaceae</taxon>
        <taxon>Fredinandcohnia</taxon>
    </lineage>
</organism>
<evidence type="ECO:0000256" key="1">
    <source>
        <dbReference type="ARBA" id="ARBA00009179"/>
    </source>
</evidence>
<dbReference type="SMART" id="SM00245">
    <property type="entry name" value="TSPc"/>
    <property type="match status" value="1"/>
</dbReference>
<gene>
    <name evidence="7" type="ORF">ACFSFW_14825</name>
</gene>
<keyword evidence="4 5" id="KW-0720">Serine protease</keyword>
<dbReference type="SMART" id="SM00228">
    <property type="entry name" value="PDZ"/>
    <property type="match status" value="1"/>
</dbReference>
<dbReference type="InterPro" id="IPR036365">
    <property type="entry name" value="PGBD-like_sf"/>
</dbReference>
<dbReference type="SUPFAM" id="SSF52096">
    <property type="entry name" value="ClpP/crotonase"/>
    <property type="match status" value="1"/>
</dbReference>
<dbReference type="InterPro" id="IPR055210">
    <property type="entry name" value="CtpA/B_N"/>
</dbReference>
<dbReference type="RefSeq" id="WP_388039381.1">
    <property type="nucleotide sequence ID" value="NZ_JBHUEK010000025.1"/>
</dbReference>
<comment type="caution">
    <text evidence="7">The sequence shown here is derived from an EMBL/GenBank/DDBJ whole genome shotgun (WGS) entry which is preliminary data.</text>
</comment>
<accession>A0ABW4MQU9</accession>
<dbReference type="PANTHER" id="PTHR32060">
    <property type="entry name" value="TAIL-SPECIFIC PROTEASE"/>
    <property type="match status" value="1"/>
</dbReference>
<dbReference type="Proteomes" id="UP001597227">
    <property type="component" value="Unassembled WGS sequence"/>
</dbReference>
<dbReference type="CDD" id="cd06782">
    <property type="entry name" value="cpPDZ_CPP-like"/>
    <property type="match status" value="1"/>
</dbReference>
<evidence type="ECO:0000259" key="6">
    <source>
        <dbReference type="PROSITE" id="PS50106"/>
    </source>
</evidence>
<name>A0ABW4MQU9_9BACI</name>
<dbReference type="InterPro" id="IPR036366">
    <property type="entry name" value="PGBDSf"/>
</dbReference>
<evidence type="ECO:0000313" key="7">
    <source>
        <dbReference type="EMBL" id="MFD1779936.1"/>
    </source>
</evidence>
<dbReference type="Pfam" id="PF01471">
    <property type="entry name" value="PG_binding_1"/>
    <property type="match status" value="1"/>
</dbReference>
<dbReference type="CDD" id="cd07560">
    <property type="entry name" value="Peptidase_S41_CPP"/>
    <property type="match status" value="1"/>
</dbReference>
<evidence type="ECO:0000256" key="2">
    <source>
        <dbReference type="ARBA" id="ARBA00022670"/>
    </source>
</evidence>
<comment type="similarity">
    <text evidence="1 5">Belongs to the peptidase S41A family.</text>
</comment>
<feature type="domain" description="PDZ" evidence="6">
    <location>
        <begin position="101"/>
        <end position="175"/>
    </location>
</feature>
<protein>
    <submittedName>
        <fullName evidence="7">S41 family peptidase</fullName>
    </submittedName>
</protein>
<dbReference type="Pfam" id="PF13180">
    <property type="entry name" value="PDZ_2"/>
    <property type="match status" value="1"/>
</dbReference>
<dbReference type="Gene3D" id="3.30.750.44">
    <property type="match status" value="1"/>
</dbReference>
<reference evidence="8" key="1">
    <citation type="journal article" date="2019" name="Int. J. Syst. Evol. Microbiol.">
        <title>The Global Catalogue of Microorganisms (GCM) 10K type strain sequencing project: providing services to taxonomists for standard genome sequencing and annotation.</title>
        <authorList>
            <consortium name="The Broad Institute Genomics Platform"/>
            <consortium name="The Broad Institute Genome Sequencing Center for Infectious Disease"/>
            <person name="Wu L."/>
            <person name="Ma J."/>
        </authorList>
    </citation>
    <scope>NUCLEOTIDE SEQUENCE [LARGE SCALE GENOMIC DNA]</scope>
    <source>
        <strain evidence="8">CCUG 15531</strain>
    </source>
</reference>
<dbReference type="InterPro" id="IPR004447">
    <property type="entry name" value="Peptidase_S41A"/>
</dbReference>
<evidence type="ECO:0000256" key="3">
    <source>
        <dbReference type="ARBA" id="ARBA00022801"/>
    </source>
</evidence>
<keyword evidence="2 5" id="KW-0645">Protease</keyword>
<dbReference type="PANTHER" id="PTHR32060:SF29">
    <property type="entry name" value="CARBOXY-TERMINAL PROCESSING PROTEASE CTPB"/>
    <property type="match status" value="1"/>
</dbReference>
<sequence>MSRKVVALYMVLSLLLGASATFLVVQLLDNNEQPLVQQPSQNNDNKKENENDLSKIGQAYNMILSNYVEKVDEKQLIEGAIQGMVSTLEDPYSAYMDEETAAQFNESLESSFEGIGAEVSMMEGKVTIVAPFKDSPAEKSGLKPNDQIIKIDGESIEGLDLYEAVLKIRGEKGTVVTLEVMRPGVSDLMNVKVTRDTIPIETVYTDLKEYDNKKIGYIEITSFANDTAEDFIVGLNELEDKGIEGLVIDVRGNPGGLLESVEEILKQLVTKDKPYVQIENRDGEKQRFFSTLEKQKEYPIVVLTNQGSASASEILAGALKEAGGYDIVGEKTFGKGTVQQARDMGDGSNLKLTMFKWLTPDGNWIHKKGIEPTVEAKQPEYFYANPIQFEKELAQNMNNEKIKNAQIMLKGLGFDPGREDGYFSGETVIAVKAFQQANEIEATGTINEKTAGLIEAKVIESIRDQKNDLQLKKAMEVLFK</sequence>
<keyword evidence="8" id="KW-1185">Reference proteome</keyword>
<evidence type="ECO:0000313" key="8">
    <source>
        <dbReference type="Proteomes" id="UP001597227"/>
    </source>
</evidence>
<dbReference type="InterPro" id="IPR005151">
    <property type="entry name" value="Tail-specific_protease"/>
</dbReference>
<dbReference type="InterPro" id="IPR036034">
    <property type="entry name" value="PDZ_sf"/>
</dbReference>
<evidence type="ECO:0000256" key="4">
    <source>
        <dbReference type="ARBA" id="ARBA00022825"/>
    </source>
</evidence>
<dbReference type="InterPro" id="IPR001478">
    <property type="entry name" value="PDZ"/>
</dbReference>
<dbReference type="Gene3D" id="2.30.42.10">
    <property type="match status" value="1"/>
</dbReference>
<dbReference type="Gene3D" id="1.10.101.10">
    <property type="entry name" value="PGBD-like superfamily/PGBD"/>
    <property type="match status" value="1"/>
</dbReference>
<proteinExistence type="inferred from homology"/>
<keyword evidence="3 5" id="KW-0378">Hydrolase</keyword>
<dbReference type="InterPro" id="IPR002477">
    <property type="entry name" value="Peptidoglycan-bd-like"/>
</dbReference>